<organism>
    <name type="scientific">Serpula lacrymans var. lacrymans (strain S7.9)</name>
    <name type="common">Dry rot fungus</name>
    <dbReference type="NCBI Taxonomy" id="578457"/>
    <lineage>
        <taxon>Eukaryota</taxon>
        <taxon>Fungi</taxon>
        <taxon>Dikarya</taxon>
        <taxon>Basidiomycota</taxon>
        <taxon>Agaricomycotina</taxon>
        <taxon>Agaricomycetes</taxon>
        <taxon>Agaricomycetidae</taxon>
        <taxon>Boletales</taxon>
        <taxon>Coniophorineae</taxon>
        <taxon>Serpulaceae</taxon>
        <taxon>Serpula</taxon>
    </lineage>
</organism>
<feature type="domain" description="F-box" evidence="2">
    <location>
        <begin position="64"/>
        <end position="121"/>
    </location>
</feature>
<accession>F8P2H7</accession>
<proteinExistence type="predicted"/>
<dbReference type="Gene3D" id="3.80.10.10">
    <property type="entry name" value="Ribonuclease Inhibitor"/>
    <property type="match status" value="1"/>
</dbReference>
<dbReference type="Proteomes" id="UP000008064">
    <property type="component" value="Unassembled WGS sequence"/>
</dbReference>
<dbReference type="Pfam" id="PF12937">
    <property type="entry name" value="F-box-like"/>
    <property type="match status" value="1"/>
</dbReference>
<dbReference type="GeneID" id="18816722"/>
<dbReference type="OrthoDB" id="3181669at2759"/>
<sequence length="616" mass="69118">MSHPSPNPLANPIGSAQSFSFGYITSLSSPSVISQARSQIDKELIALDESMRVLRTRRNSLAPISRLPPELLSTIFTHCAHSPHLHEHATFSIRFIKVGHVCRHWRAVALGCPSLWSNLVFSYPRWTDEMLIRSKMAPLVVKVDLTYMTPKVVEALQQALKHSIRVKDFKLIASKEMMEKLLNQVSGPAPLLESLSLSNSRYSHYTTESGYPLPEVMFEGQTPRLRRLELFKCDISWNSALLSGLTHLDIRNTAASARPTMSQVLSALERMPSLQVLTLEESLPTLPESVHKLPTIGCVVPLQALRSIRLSGRVIDCAHVLAHMSYPSTATLKLACKAGPAASFDFSSIFPAVVANCGGSGTSGEKPLRHLQVHNLAPNSVRFQGWHSPEPPLHVFSNIRTAAMFSQDEPTSPQIEIDMSWSSFGSDKPMGVVQSMCNVLPLAYVRTLHVHNFSYVPKSFWLDAFGGLTRLRTIRSSNIPIEGLIDALVTEVPGSGRLLRPKKFGEVFLPTVCEVVLEGVDFEDGSSLLDDLLDCMMDRAERRAEIRNLSIQDCRHIYSDDVERLEEVVVDVVWDGIEQGYEDEEEEEDEEESDPYYHYPTWDDDDDDYMDWHLYF</sequence>
<evidence type="ECO:0000259" key="2">
    <source>
        <dbReference type="Pfam" id="PF12937"/>
    </source>
</evidence>
<protein>
    <recommendedName>
        <fullName evidence="2">F-box domain-containing protein</fullName>
    </recommendedName>
</protein>
<feature type="compositionally biased region" description="Acidic residues" evidence="1">
    <location>
        <begin position="580"/>
        <end position="594"/>
    </location>
</feature>
<dbReference type="PANTHER" id="PTHR38926:SF5">
    <property type="entry name" value="F-BOX AND LEUCINE-RICH REPEAT PROTEIN 6"/>
    <property type="match status" value="1"/>
</dbReference>
<dbReference type="SUPFAM" id="SSF81383">
    <property type="entry name" value="F-box domain"/>
    <property type="match status" value="1"/>
</dbReference>
<dbReference type="HOGENOM" id="CLU_024199_2_3_1"/>
<dbReference type="InterPro" id="IPR036047">
    <property type="entry name" value="F-box-like_dom_sf"/>
</dbReference>
<dbReference type="SUPFAM" id="SSF52047">
    <property type="entry name" value="RNI-like"/>
    <property type="match status" value="1"/>
</dbReference>
<name>F8P2H7_SERL9</name>
<dbReference type="EMBL" id="GL945437">
    <property type="protein sequence ID" value="EGO22362.1"/>
    <property type="molecule type" value="Genomic_DNA"/>
</dbReference>
<dbReference type="InterPro" id="IPR001810">
    <property type="entry name" value="F-box_dom"/>
</dbReference>
<dbReference type="KEGG" id="sla:SERLADRAFT_451219"/>
<gene>
    <name evidence="3" type="ORF">SERLADRAFT_451219</name>
</gene>
<dbReference type="PANTHER" id="PTHR38926">
    <property type="entry name" value="F-BOX DOMAIN CONTAINING PROTEIN, EXPRESSED"/>
    <property type="match status" value="1"/>
</dbReference>
<dbReference type="RefSeq" id="XP_007320900.1">
    <property type="nucleotide sequence ID" value="XM_007320838.1"/>
</dbReference>
<dbReference type="AlphaFoldDB" id="F8P2H7"/>
<evidence type="ECO:0000313" key="3">
    <source>
        <dbReference type="EMBL" id="EGO22362.1"/>
    </source>
</evidence>
<feature type="region of interest" description="Disordered" evidence="1">
    <location>
        <begin position="580"/>
        <end position="600"/>
    </location>
</feature>
<dbReference type="InterPro" id="IPR032675">
    <property type="entry name" value="LRR_dom_sf"/>
</dbReference>
<dbReference type="Gene3D" id="1.20.1280.50">
    <property type="match status" value="1"/>
</dbReference>
<evidence type="ECO:0000256" key="1">
    <source>
        <dbReference type="SAM" id="MobiDB-lite"/>
    </source>
</evidence>
<reference evidence="3" key="1">
    <citation type="submission" date="2011-04" db="EMBL/GenBank/DDBJ databases">
        <title>Evolution of plant cell wall degrading machinery underlies the functional diversity of forest fungi.</title>
        <authorList>
            <consortium name="US DOE Joint Genome Institute (JGI-PGF)"/>
            <person name="Eastwood D.C."/>
            <person name="Floudas D."/>
            <person name="Binder M."/>
            <person name="Majcherczyk A."/>
            <person name="Schneider P."/>
            <person name="Aerts A."/>
            <person name="Asiegbu F.O."/>
            <person name="Baker S.E."/>
            <person name="Barry K."/>
            <person name="Bendiksby M."/>
            <person name="Blumentritt M."/>
            <person name="Coutinho P.M."/>
            <person name="Cullen D."/>
            <person name="Cullen D."/>
            <person name="Gathman A."/>
            <person name="Goodell B."/>
            <person name="Henrissat B."/>
            <person name="Ihrmark K."/>
            <person name="Kauserud H."/>
            <person name="Kohler A."/>
            <person name="LaButti K."/>
            <person name="Lapidus A."/>
            <person name="Lavin J.L."/>
            <person name="Lee Y.-H."/>
            <person name="Lindquist E."/>
            <person name="Lilly W."/>
            <person name="Lucas S."/>
            <person name="Morin E."/>
            <person name="Murat C."/>
            <person name="Oguiza J.A."/>
            <person name="Park J."/>
            <person name="Pisabarro A.G."/>
            <person name="Riley R."/>
            <person name="Rosling A."/>
            <person name="Salamov A."/>
            <person name="Schmidt O."/>
            <person name="Schmutz J."/>
            <person name="Skrede I."/>
            <person name="Stenlid J."/>
            <person name="Wiebenga A."/>
            <person name="Xie X."/>
            <person name="Kues U."/>
            <person name="Hibbett D.S."/>
            <person name="Hoffmeister D."/>
            <person name="Hogberg N."/>
            <person name="Martin F."/>
            <person name="Grigoriev I.V."/>
            <person name="Watkinson S.C."/>
        </authorList>
    </citation>
    <scope>NUCLEOTIDE SEQUENCE</scope>
    <source>
        <strain evidence="3">S7.9</strain>
    </source>
</reference>